<dbReference type="AlphaFoldDB" id="A0AAE3QKD4"/>
<dbReference type="RefSeq" id="WP_311789431.1">
    <property type="nucleotide sequence ID" value="NZ_JALDYY010000030.1"/>
</dbReference>
<gene>
    <name evidence="1" type="ORF">MRS75_23905</name>
</gene>
<name>A0AAE3QKD4_9HYPH</name>
<protein>
    <submittedName>
        <fullName evidence="1">Uncharacterized protein</fullName>
    </submittedName>
</protein>
<proteinExistence type="predicted"/>
<keyword evidence="2" id="KW-1185">Reference proteome</keyword>
<dbReference type="EMBL" id="JALDYZ010000023">
    <property type="protein sequence ID" value="MDI7925100.1"/>
    <property type="molecule type" value="Genomic_DNA"/>
</dbReference>
<evidence type="ECO:0000313" key="2">
    <source>
        <dbReference type="Proteomes" id="UP001161580"/>
    </source>
</evidence>
<sequence length="126" mass="14032">MQIRGEEHLRLVLTTLAETKGAQAPLESHVIWAASDLVTSCSEFIEQDASAWLEMWDRLPLGWIMYAISKLKGEMDQRRALAGAIYVDLFKAPRGESLTGLKATPAASRHVKVTNEKIVEYTDANC</sequence>
<accession>A0AAE3QKD4</accession>
<dbReference type="Proteomes" id="UP001161580">
    <property type="component" value="Unassembled WGS sequence"/>
</dbReference>
<comment type="caution">
    <text evidence="1">The sequence shown here is derived from an EMBL/GenBank/DDBJ whole genome shotgun (WGS) entry which is preliminary data.</text>
</comment>
<reference evidence="1" key="1">
    <citation type="submission" date="2022-03" db="EMBL/GenBank/DDBJ databases">
        <title>Fererhizobium litorale gen. nov., sp. nov., isolated from sandy sediments of the Sea of Japan seashore.</title>
        <authorList>
            <person name="Romanenko L."/>
            <person name="Kurilenko V."/>
            <person name="Otstavnykh N."/>
            <person name="Svetashev V."/>
            <person name="Tekutyeva L."/>
            <person name="Isaeva M."/>
            <person name="Mikhailov V."/>
        </authorList>
    </citation>
    <scope>NUCLEOTIDE SEQUENCE</scope>
    <source>
        <strain evidence="1">KMM 9576</strain>
    </source>
</reference>
<organism evidence="1 2">
    <name type="scientific">Ferirhizobium litorale</name>
    <dbReference type="NCBI Taxonomy" id="2927786"/>
    <lineage>
        <taxon>Bacteria</taxon>
        <taxon>Pseudomonadati</taxon>
        <taxon>Pseudomonadota</taxon>
        <taxon>Alphaproteobacteria</taxon>
        <taxon>Hyphomicrobiales</taxon>
        <taxon>Rhizobiaceae</taxon>
        <taxon>Ferirhizobium</taxon>
    </lineage>
</organism>
<evidence type="ECO:0000313" key="1">
    <source>
        <dbReference type="EMBL" id="MDI7925100.1"/>
    </source>
</evidence>